<evidence type="ECO:0000313" key="2">
    <source>
        <dbReference type="Proteomes" id="UP000265618"/>
    </source>
</evidence>
<dbReference type="AlphaFoldDB" id="A0A9K3D920"/>
<name>A0A9K3D920_9EUKA</name>
<evidence type="ECO:0000313" key="1">
    <source>
        <dbReference type="EMBL" id="GIQ89513.1"/>
    </source>
</evidence>
<protein>
    <submittedName>
        <fullName evidence="1">Uncharacterized protein</fullName>
    </submittedName>
</protein>
<organism evidence="1 2">
    <name type="scientific">Kipferlia bialata</name>
    <dbReference type="NCBI Taxonomy" id="797122"/>
    <lineage>
        <taxon>Eukaryota</taxon>
        <taxon>Metamonada</taxon>
        <taxon>Carpediemonas-like organisms</taxon>
        <taxon>Kipferlia</taxon>
    </lineage>
</organism>
<sequence>WYRQVSGDQVLVEDISELDDNNLIDLYATLGLDTPDDDVVVYAMAADLDSRGAYQEVLIPVETLELVGDDTDIVLNACVRLDAFFNDEAPLDNPELFSIYLDANYTSVPDTSVVYNLLGQYTPFDPAVTGWQCVDVSLPLVHPLAAETERFDVAMWVHLQYDSLSFSF</sequence>
<keyword evidence="2" id="KW-1185">Reference proteome</keyword>
<gene>
    <name evidence="1" type="ORF">KIPB_012005</name>
</gene>
<dbReference type="Proteomes" id="UP000265618">
    <property type="component" value="Unassembled WGS sequence"/>
</dbReference>
<proteinExistence type="predicted"/>
<feature type="non-terminal residue" evidence="1">
    <location>
        <position position="1"/>
    </location>
</feature>
<reference evidence="1 2" key="1">
    <citation type="journal article" date="2018" name="PLoS ONE">
        <title>The draft genome of Kipferlia bialata reveals reductive genome evolution in fornicate parasites.</title>
        <authorList>
            <person name="Tanifuji G."/>
            <person name="Takabayashi S."/>
            <person name="Kume K."/>
            <person name="Takagi M."/>
            <person name="Nakayama T."/>
            <person name="Kamikawa R."/>
            <person name="Inagaki Y."/>
            <person name="Hashimoto T."/>
        </authorList>
    </citation>
    <scope>NUCLEOTIDE SEQUENCE [LARGE SCALE GENOMIC DNA]</scope>
    <source>
        <strain evidence="1">NY0173</strain>
    </source>
</reference>
<comment type="caution">
    <text evidence="1">The sequence shown here is derived from an EMBL/GenBank/DDBJ whole genome shotgun (WGS) entry which is preliminary data.</text>
</comment>
<dbReference type="EMBL" id="BDIP01005124">
    <property type="protein sequence ID" value="GIQ89513.1"/>
    <property type="molecule type" value="Genomic_DNA"/>
</dbReference>
<accession>A0A9K3D920</accession>